<dbReference type="InterPro" id="IPR058912">
    <property type="entry name" value="HTH_animal"/>
</dbReference>
<comment type="caution">
    <text evidence="2">The sequence shown here is derived from an EMBL/GenBank/DDBJ whole genome shotgun (WGS) entry which is preliminary data.</text>
</comment>
<dbReference type="PANTHER" id="PTHR21301:SF12">
    <property type="match status" value="1"/>
</dbReference>
<dbReference type="Pfam" id="PF26215">
    <property type="entry name" value="HTH_animal"/>
    <property type="match status" value="1"/>
</dbReference>
<name>A0ABN9KSM1_9NEOB</name>
<keyword evidence="3" id="KW-1185">Reference proteome</keyword>
<sequence length="191" mass="21793">MNAVPTSGSNDVSAVDFEESAIYGSLSLFLNNVILWKHYIDDIFSIWGGSFESFIAFHNFLDRSWPGLRFTIAYDQSRINFLDTVVIKNPDGSISTDINTKNTDRNSLLHFDSFHPVSMKSSIPKAQLQRFRRIVSDDTTRDVRVQKMESKFKERGYPQSILNVLDQHILMKHRANLTGLPLSIPITLSHT</sequence>
<organism evidence="2 3">
    <name type="scientific">Ranitomeya imitator</name>
    <name type="common">mimic poison frog</name>
    <dbReference type="NCBI Taxonomy" id="111125"/>
    <lineage>
        <taxon>Eukaryota</taxon>
        <taxon>Metazoa</taxon>
        <taxon>Chordata</taxon>
        <taxon>Craniata</taxon>
        <taxon>Vertebrata</taxon>
        <taxon>Euteleostomi</taxon>
        <taxon>Amphibia</taxon>
        <taxon>Batrachia</taxon>
        <taxon>Anura</taxon>
        <taxon>Neobatrachia</taxon>
        <taxon>Hyloidea</taxon>
        <taxon>Dendrobatidae</taxon>
        <taxon>Dendrobatinae</taxon>
        <taxon>Ranitomeya</taxon>
    </lineage>
</organism>
<evidence type="ECO:0000259" key="1">
    <source>
        <dbReference type="Pfam" id="PF26215"/>
    </source>
</evidence>
<reference evidence="2" key="1">
    <citation type="submission" date="2023-07" db="EMBL/GenBank/DDBJ databases">
        <authorList>
            <person name="Stuckert A."/>
        </authorList>
    </citation>
    <scope>NUCLEOTIDE SEQUENCE</scope>
</reference>
<evidence type="ECO:0000313" key="2">
    <source>
        <dbReference type="EMBL" id="CAJ0917937.1"/>
    </source>
</evidence>
<dbReference type="PANTHER" id="PTHR21301">
    <property type="entry name" value="REVERSE TRANSCRIPTASE"/>
    <property type="match status" value="1"/>
</dbReference>
<protein>
    <recommendedName>
        <fullName evidence="1">Helix-turn-helix domain-containing protein</fullName>
    </recommendedName>
</protein>
<feature type="domain" description="Helix-turn-helix" evidence="1">
    <location>
        <begin position="108"/>
        <end position="161"/>
    </location>
</feature>
<gene>
    <name evidence="2" type="ORF">RIMI_LOCUS642436</name>
</gene>
<accession>A0ABN9KSM1</accession>
<dbReference type="EMBL" id="CAUEEQ010000781">
    <property type="protein sequence ID" value="CAJ0917937.1"/>
    <property type="molecule type" value="Genomic_DNA"/>
</dbReference>
<proteinExistence type="predicted"/>
<dbReference type="Proteomes" id="UP001176940">
    <property type="component" value="Unassembled WGS sequence"/>
</dbReference>
<evidence type="ECO:0000313" key="3">
    <source>
        <dbReference type="Proteomes" id="UP001176940"/>
    </source>
</evidence>